<dbReference type="SMART" id="SM00182">
    <property type="entry name" value="CULLIN"/>
    <property type="match status" value="1"/>
</dbReference>
<name>A0AAW1S7P3_9CHLO</name>
<dbReference type="AlphaFoldDB" id="A0AAW1S7P3"/>
<evidence type="ECO:0000256" key="1">
    <source>
        <dbReference type="ARBA" id="ARBA00016068"/>
    </source>
</evidence>
<evidence type="ECO:0000256" key="5">
    <source>
        <dbReference type="ARBA" id="ARBA00023306"/>
    </source>
</evidence>
<comment type="caution">
    <text evidence="8">The sequence shown here is derived from an EMBL/GenBank/DDBJ whole genome shotgun (WGS) entry which is preliminary data.</text>
</comment>
<dbReference type="GO" id="GO:0006511">
    <property type="term" value="P:ubiquitin-dependent protein catabolic process"/>
    <property type="evidence" value="ECO:0007669"/>
    <property type="project" value="InterPro"/>
</dbReference>
<keyword evidence="9" id="KW-1185">Reference proteome</keyword>
<dbReference type="SUPFAM" id="SSF75632">
    <property type="entry name" value="Cullin homology domain"/>
    <property type="match status" value="1"/>
</dbReference>
<accession>A0AAW1S7P3</accession>
<dbReference type="Gene3D" id="1.20.1310.10">
    <property type="entry name" value="Cullin Repeats"/>
    <property type="match status" value="1"/>
</dbReference>
<dbReference type="GO" id="GO:0005680">
    <property type="term" value="C:anaphase-promoting complex"/>
    <property type="evidence" value="ECO:0007669"/>
    <property type="project" value="TreeGrafter"/>
</dbReference>
<dbReference type="SUPFAM" id="SSF46785">
    <property type="entry name" value="Winged helix' DNA-binding domain"/>
    <property type="match status" value="1"/>
</dbReference>
<keyword evidence="5" id="KW-0131">Cell cycle</keyword>
<evidence type="ECO:0000313" key="8">
    <source>
        <dbReference type="EMBL" id="KAK9842415.1"/>
    </source>
</evidence>
<evidence type="ECO:0000259" key="7">
    <source>
        <dbReference type="PROSITE" id="PS50069"/>
    </source>
</evidence>
<evidence type="ECO:0000256" key="2">
    <source>
        <dbReference type="ARBA" id="ARBA00022618"/>
    </source>
</evidence>
<feature type="domain" description="Cullin family profile" evidence="7">
    <location>
        <begin position="460"/>
        <end position="667"/>
    </location>
</feature>
<proteinExistence type="inferred from homology"/>
<comment type="similarity">
    <text evidence="6">Belongs to the cullin family.</text>
</comment>
<dbReference type="InterPro" id="IPR016158">
    <property type="entry name" value="Cullin_homology"/>
</dbReference>
<dbReference type="PANTHER" id="PTHR45957">
    <property type="entry name" value="ANAPHASE-PROMOTING COMPLEX SUBUNIT 2"/>
    <property type="match status" value="1"/>
</dbReference>
<dbReference type="Pfam" id="PF08672">
    <property type="entry name" value="ANAPC2"/>
    <property type="match status" value="1"/>
</dbReference>
<protein>
    <recommendedName>
        <fullName evidence="1">Anaphase-promoting complex subunit 2</fullName>
    </recommendedName>
</protein>
<dbReference type="GO" id="GO:0051301">
    <property type="term" value="P:cell division"/>
    <property type="evidence" value="ECO:0007669"/>
    <property type="project" value="UniProtKB-KW"/>
</dbReference>
<dbReference type="Gene3D" id="1.10.10.10">
    <property type="entry name" value="Winged helix-like DNA-binding domain superfamily/Winged helix DNA-binding domain"/>
    <property type="match status" value="1"/>
</dbReference>
<dbReference type="Proteomes" id="UP001485043">
    <property type="component" value="Unassembled WGS sequence"/>
</dbReference>
<evidence type="ECO:0000256" key="4">
    <source>
        <dbReference type="ARBA" id="ARBA00022786"/>
    </source>
</evidence>
<evidence type="ECO:0000256" key="3">
    <source>
        <dbReference type="ARBA" id="ARBA00022776"/>
    </source>
</evidence>
<dbReference type="InterPro" id="IPR044554">
    <property type="entry name" value="ANAPC2"/>
</dbReference>
<dbReference type="Pfam" id="PF25773">
    <property type="entry name" value="TPR_ANAPC2"/>
    <property type="match status" value="1"/>
</dbReference>
<dbReference type="EMBL" id="JALJOV010001712">
    <property type="protein sequence ID" value="KAK9842415.1"/>
    <property type="molecule type" value="Genomic_DNA"/>
</dbReference>
<dbReference type="PANTHER" id="PTHR45957:SF1">
    <property type="entry name" value="ANAPHASE-PROMOTING COMPLEX SUBUNIT 2"/>
    <property type="match status" value="1"/>
</dbReference>
<dbReference type="InterPro" id="IPR059120">
    <property type="entry name" value="Cullin-like_AB"/>
</dbReference>
<organism evidence="8 9">
    <name type="scientific">Apatococcus fuscideae</name>
    <dbReference type="NCBI Taxonomy" id="2026836"/>
    <lineage>
        <taxon>Eukaryota</taxon>
        <taxon>Viridiplantae</taxon>
        <taxon>Chlorophyta</taxon>
        <taxon>core chlorophytes</taxon>
        <taxon>Trebouxiophyceae</taxon>
        <taxon>Chlorellales</taxon>
        <taxon>Chlorellaceae</taxon>
        <taxon>Apatococcus</taxon>
    </lineage>
</organism>
<dbReference type="GO" id="GO:0007091">
    <property type="term" value="P:metaphase/anaphase transition of mitotic cell cycle"/>
    <property type="evidence" value="ECO:0007669"/>
    <property type="project" value="TreeGrafter"/>
</dbReference>
<dbReference type="PROSITE" id="PS50069">
    <property type="entry name" value="CULLIN_2"/>
    <property type="match status" value="1"/>
</dbReference>
<evidence type="ECO:0000313" key="9">
    <source>
        <dbReference type="Proteomes" id="UP001485043"/>
    </source>
</evidence>
<evidence type="ECO:0000256" key="6">
    <source>
        <dbReference type="PROSITE-ProRule" id="PRU00330"/>
    </source>
</evidence>
<keyword evidence="4" id="KW-0833">Ubl conjugation pathway</keyword>
<dbReference type="Pfam" id="PF26557">
    <property type="entry name" value="Cullin_AB"/>
    <property type="match status" value="1"/>
</dbReference>
<reference evidence="8 9" key="1">
    <citation type="journal article" date="2024" name="Nat. Commun.">
        <title>Phylogenomics reveals the evolutionary origins of lichenization in chlorophyte algae.</title>
        <authorList>
            <person name="Puginier C."/>
            <person name="Libourel C."/>
            <person name="Otte J."/>
            <person name="Skaloud P."/>
            <person name="Haon M."/>
            <person name="Grisel S."/>
            <person name="Petersen M."/>
            <person name="Berrin J.G."/>
            <person name="Delaux P.M."/>
            <person name="Dal Grande F."/>
            <person name="Keller J."/>
        </authorList>
    </citation>
    <scope>NUCLEOTIDE SEQUENCE [LARGE SCALE GENOMIC DNA]</scope>
    <source>
        <strain evidence="8 9">SAG 2523</strain>
    </source>
</reference>
<keyword evidence="2" id="KW-0132">Cell division</keyword>
<dbReference type="InterPro" id="IPR036317">
    <property type="entry name" value="Cullin_homology_sf"/>
</dbReference>
<sequence>MVDLQSWASFLENPEGFKSSSEAAALQDPLTAVLATTVLARKYERDLLDDLVPRFKNSILQSTDAHSVASKMQPALQLLRNAVEEHVQNLSSFVYQSATSMAQAGQHPPASLLNVPAKHLRFAAALLQDSSDCSLSDLVHNLYSEQMERFRGCNNHDADRSLDQNEVAGDENVEDGMMDISPAKSQPDVMDQAWVAELAQASLDLCALGLKAMNEEAAASVVNSEVQRHLLAAAQGIFSRPVLQRALTYAQQVPLRFLQVVLPSQAACNLSLQQWQAKLEYCVYEMLGSMRIREMFDIVVGYPDTRPALQDLKTCLIHTNLHDYFISCFRNETQARLLHPGAATKDIIEQYVATIRSLREVDPPGVLLAAIGRPIKTYLQGRRDTIRCIVTALTDDTRDGDSALGTESLFDELGRGAAEEVDDAHEDVDTDESLLVSAEKWEPDPIDADSSLDASSQDVISMLVGIYGSKELFINEYRIMLADKLLAKMDYDCDREIRTLELLKIRFGDSNMHNCEIMLKDLQDSKRLNGSIKQLPATAGMPSRGRRQAVPDPNFKNMTATILSELFWPPVPLESVSMPPEVDNMLKSYAAKFHAIKAPRKLQWRPHLGSVDLKVTIGIRTLELNVSTVHAAILHHFKTRSEWPAAELSASLQISITLLRRKMIFWENQGVILEQRGSSEAITYIRAETLDGNLQHHIEDSHDAVMSADTEAITPQQQLHQEMAMYESYIMGMLTNFDEGLPLDRIHNMLKMFVVEPIYDKTAEQLSAFLGKLASEEKLQLVGTFFKKAG</sequence>
<dbReference type="GO" id="GO:0070979">
    <property type="term" value="P:protein K11-linked ubiquitination"/>
    <property type="evidence" value="ECO:0007669"/>
    <property type="project" value="TreeGrafter"/>
</dbReference>
<gene>
    <name evidence="8" type="ORF">WJX84_010276</name>
</gene>
<dbReference type="GO" id="GO:0031625">
    <property type="term" value="F:ubiquitin protein ligase binding"/>
    <property type="evidence" value="ECO:0007669"/>
    <property type="project" value="InterPro"/>
</dbReference>
<dbReference type="InterPro" id="IPR014786">
    <property type="entry name" value="ANAPC2_C"/>
</dbReference>
<dbReference type="InterPro" id="IPR057975">
    <property type="entry name" value="TPR_ANAPC2"/>
</dbReference>
<keyword evidence="3" id="KW-0498">Mitosis</keyword>
<dbReference type="SMART" id="SM01013">
    <property type="entry name" value="APC2"/>
    <property type="match status" value="1"/>
</dbReference>
<dbReference type="InterPro" id="IPR036388">
    <property type="entry name" value="WH-like_DNA-bd_sf"/>
</dbReference>
<dbReference type="InterPro" id="IPR036390">
    <property type="entry name" value="WH_DNA-bd_sf"/>
</dbReference>
<dbReference type="Gene3D" id="3.30.230.130">
    <property type="entry name" value="Cullin, Chain C, Domain 2"/>
    <property type="match status" value="1"/>
</dbReference>